<evidence type="ECO:0000313" key="2">
    <source>
        <dbReference type="EMBL" id="KAJ4251918.1"/>
    </source>
</evidence>
<feature type="compositionally biased region" description="Basic and acidic residues" evidence="1">
    <location>
        <begin position="55"/>
        <end position="76"/>
    </location>
</feature>
<organism evidence="2 3">
    <name type="scientific">Fusarium torreyae</name>
    <dbReference type="NCBI Taxonomy" id="1237075"/>
    <lineage>
        <taxon>Eukaryota</taxon>
        <taxon>Fungi</taxon>
        <taxon>Dikarya</taxon>
        <taxon>Ascomycota</taxon>
        <taxon>Pezizomycotina</taxon>
        <taxon>Sordariomycetes</taxon>
        <taxon>Hypocreomycetidae</taxon>
        <taxon>Hypocreales</taxon>
        <taxon>Nectriaceae</taxon>
        <taxon>Fusarium</taxon>
    </lineage>
</organism>
<proteinExistence type="predicted"/>
<dbReference type="AlphaFoldDB" id="A0A9W8RSS8"/>
<evidence type="ECO:0000313" key="3">
    <source>
        <dbReference type="Proteomes" id="UP001152049"/>
    </source>
</evidence>
<dbReference type="OrthoDB" id="5006364at2759"/>
<accession>A0A9W8RSS8</accession>
<dbReference type="EMBL" id="JAOQAZ010000027">
    <property type="protein sequence ID" value="KAJ4251918.1"/>
    <property type="molecule type" value="Genomic_DNA"/>
</dbReference>
<gene>
    <name evidence="2" type="ORF">NW762_011218</name>
</gene>
<feature type="region of interest" description="Disordered" evidence="1">
    <location>
        <begin position="55"/>
        <end position="109"/>
    </location>
</feature>
<reference evidence="2" key="1">
    <citation type="submission" date="2022-09" db="EMBL/GenBank/DDBJ databases">
        <title>Fusarium specimens isolated from Avocado Roots.</title>
        <authorList>
            <person name="Stajich J."/>
            <person name="Roper C."/>
            <person name="Heimlech-Rivalta G."/>
        </authorList>
    </citation>
    <scope>NUCLEOTIDE SEQUENCE</scope>
    <source>
        <strain evidence="2">CF00136</strain>
    </source>
</reference>
<evidence type="ECO:0000256" key="1">
    <source>
        <dbReference type="SAM" id="MobiDB-lite"/>
    </source>
</evidence>
<comment type="caution">
    <text evidence="2">The sequence shown here is derived from an EMBL/GenBank/DDBJ whole genome shotgun (WGS) entry which is preliminary data.</text>
</comment>
<keyword evidence="3" id="KW-1185">Reference proteome</keyword>
<protein>
    <submittedName>
        <fullName evidence="2">Uncharacterized protein</fullName>
    </submittedName>
</protein>
<name>A0A9W8RSS8_9HYPO</name>
<sequence>MSRSQWKKIPSDEESALERGMLVEVVRIHKDGKKVYSRDSALMDKRLYDHPSFVTEKKLMPETEKPEPVETDKPETKTNTVKPKPGKSLLDLDMDDFEDIPLSPKPEQKPIRELRAELAEGMYQVEENWYKK</sequence>
<dbReference type="Proteomes" id="UP001152049">
    <property type="component" value="Unassembled WGS sequence"/>
</dbReference>